<evidence type="ECO:0000256" key="1">
    <source>
        <dbReference type="SAM" id="MobiDB-lite"/>
    </source>
</evidence>
<feature type="region of interest" description="Disordered" evidence="1">
    <location>
        <begin position="728"/>
        <end position="783"/>
    </location>
</feature>
<reference evidence="2" key="1">
    <citation type="journal article" date="2020" name="bioRxiv">
        <title>Comparative genomics of Chlamydomonas.</title>
        <authorList>
            <person name="Craig R.J."/>
            <person name="Hasan A.R."/>
            <person name="Ness R.W."/>
            <person name="Keightley P.D."/>
        </authorList>
    </citation>
    <scope>NUCLEOTIDE SEQUENCE</scope>
    <source>
        <strain evidence="2">SAG 7.73</strain>
    </source>
</reference>
<feature type="region of interest" description="Disordered" evidence="1">
    <location>
        <begin position="971"/>
        <end position="1003"/>
    </location>
</feature>
<feature type="region of interest" description="Disordered" evidence="1">
    <location>
        <begin position="831"/>
        <end position="896"/>
    </location>
</feature>
<feature type="region of interest" description="Disordered" evidence="1">
    <location>
        <begin position="77"/>
        <end position="104"/>
    </location>
</feature>
<dbReference type="EMBL" id="JAEHOC010000012">
    <property type="protein sequence ID" value="KAG2436851.1"/>
    <property type="molecule type" value="Genomic_DNA"/>
</dbReference>
<feature type="region of interest" description="Disordered" evidence="1">
    <location>
        <begin position="290"/>
        <end position="313"/>
    </location>
</feature>
<name>A0A835TEN4_CHLIN</name>
<accession>A0A835TEN4</accession>
<feature type="compositionally biased region" description="Gly residues" evidence="1">
    <location>
        <begin position="881"/>
        <end position="896"/>
    </location>
</feature>
<feature type="compositionally biased region" description="Low complexity" evidence="1">
    <location>
        <begin position="979"/>
        <end position="1003"/>
    </location>
</feature>
<protein>
    <submittedName>
        <fullName evidence="2">Uncharacterized protein</fullName>
    </submittedName>
</protein>
<proteinExistence type="predicted"/>
<dbReference type="OrthoDB" id="550674at2759"/>
<feature type="compositionally biased region" description="Low complexity" evidence="1">
    <location>
        <begin position="866"/>
        <end position="875"/>
    </location>
</feature>
<feature type="compositionally biased region" description="Low complexity" evidence="1">
    <location>
        <begin position="95"/>
        <end position="104"/>
    </location>
</feature>
<sequence>MHANAQVAQPDFPDGAAAPAATAEDQSLCSSTSALKVRAPTPQSQHPPLPAPPVPILPEQSWKRLLLALRRFTKAAETASQQEARSRSGSGGTTGSAAAAAAGSDSALSASKLRRLLDQNRNKPISDELEVAREELQHALDQLPVHRVAQALSAGPSAPAGTPGQAGASASRASLFGNMLGPCACAASRALMLVAAHCRLVQHYLDQQRSAELRALDSLQDQDRAVAAMEAANRAVELRVRECLMATVLVDALLQYGGLPALPLPELTALTDALGPLWLSDSPAMTCAPTQAAQVAGDESDGASGPGAGAGALRPAAACPGAVSLEFVARVVRLCADEVLVQRDKWAEEEVALRRRARPESQPGGSRAALPPMPPPGRRPGQHSSADVDDESEPAVTIDGLSNTVLARHWHAVREADVAVRSSSNKGTIAKKWMDAYCTALRVPVREIEGAPLVLRMCVLHVRDQLPSLLKPMAAAAAAGAGTTQATADGGALGFQPWLPSALVAGAGCSLGVSATSGDGCAVSGGASGAASATIHHTAALRASLARVMTEVAVNGRCLSLLVSCDMLSRLAALTTVVSALRGRGLPHPDSLLASEAASGGSSRSSSGRGYSVGRAALQGYGPIFLRFSLATTAGSAAAAAPGSAQAAAGMAQAAAGMAQALQVSLVPGGMKAAQAVRRICGGAYRQAGSGSSMAAAARRASGSASSQVAAHLGSTNVIELPVGGLSAFDPEPVPGQADVDEADGAPAAGTASQQQGAQKQPQARLKGTGKGPQTPPARPGAHAQALQQYRQQLKDSVQRFGCARLVCPGFEALHAAALVVAQVEAQLREEHDPAKGPCPVLDVLPRPGPAPVAHSGRDGGGATGQRGSSASGSTANGRGQKAGGGAGGGAGGAAGAGAGASSLVTPIWPRDPPLDYAVEAAVEAVAARSLGCSASVAPEDWQCRQRYAVIHEISRLMGLLTGQSSEWKAPMGNRLADGPGAHGAARKAPAATASAARPPSRGELSWAHDYNLELLVLLRTDGS</sequence>
<keyword evidence="3" id="KW-1185">Reference proteome</keyword>
<evidence type="ECO:0000313" key="3">
    <source>
        <dbReference type="Proteomes" id="UP000650467"/>
    </source>
</evidence>
<comment type="caution">
    <text evidence="2">The sequence shown here is derived from an EMBL/GenBank/DDBJ whole genome shotgun (WGS) entry which is preliminary data.</text>
</comment>
<feature type="compositionally biased region" description="Low complexity" evidence="1">
    <location>
        <begin position="745"/>
        <end position="764"/>
    </location>
</feature>
<dbReference type="Proteomes" id="UP000650467">
    <property type="component" value="Unassembled WGS sequence"/>
</dbReference>
<feature type="region of interest" description="Disordered" evidence="1">
    <location>
        <begin position="1"/>
        <end position="56"/>
    </location>
</feature>
<feature type="region of interest" description="Disordered" evidence="1">
    <location>
        <begin position="354"/>
        <end position="394"/>
    </location>
</feature>
<evidence type="ECO:0000313" key="2">
    <source>
        <dbReference type="EMBL" id="KAG2436851.1"/>
    </source>
</evidence>
<organism evidence="2 3">
    <name type="scientific">Chlamydomonas incerta</name>
    <dbReference type="NCBI Taxonomy" id="51695"/>
    <lineage>
        <taxon>Eukaryota</taxon>
        <taxon>Viridiplantae</taxon>
        <taxon>Chlorophyta</taxon>
        <taxon>core chlorophytes</taxon>
        <taxon>Chlorophyceae</taxon>
        <taxon>CS clade</taxon>
        <taxon>Chlamydomonadales</taxon>
        <taxon>Chlamydomonadaceae</taxon>
        <taxon>Chlamydomonas</taxon>
    </lineage>
</organism>
<feature type="compositionally biased region" description="Pro residues" evidence="1">
    <location>
        <begin position="45"/>
        <end position="56"/>
    </location>
</feature>
<dbReference type="AlphaFoldDB" id="A0A835TEN4"/>
<feature type="compositionally biased region" description="Low complexity" evidence="1">
    <location>
        <begin position="8"/>
        <end position="25"/>
    </location>
</feature>
<gene>
    <name evidence="2" type="ORF">HXX76_006371</name>
</gene>